<dbReference type="PANTHER" id="PTHR47324">
    <property type="entry name" value="PROTEIN IRG-7-RELATED"/>
    <property type="match status" value="1"/>
</dbReference>
<feature type="compositionally biased region" description="Basic and acidic residues" evidence="2">
    <location>
        <begin position="340"/>
        <end position="349"/>
    </location>
</feature>
<dbReference type="Gene3D" id="2.10.25.10">
    <property type="entry name" value="Laminin"/>
    <property type="match status" value="2"/>
</dbReference>
<keyword evidence="1" id="KW-0245">EGF-like domain</keyword>
<keyword evidence="1" id="KW-1015">Disulfide bond</keyword>
<reference evidence="7" key="1">
    <citation type="submission" date="2022-11" db="UniProtKB">
        <authorList>
            <consortium name="WormBaseParasite"/>
        </authorList>
    </citation>
    <scope>IDENTIFICATION</scope>
</reference>
<keyword evidence="3" id="KW-1133">Transmembrane helix</keyword>
<feature type="signal peptide" evidence="4">
    <location>
        <begin position="1"/>
        <end position="31"/>
    </location>
</feature>
<feature type="transmembrane region" description="Helical" evidence="3">
    <location>
        <begin position="214"/>
        <end position="237"/>
    </location>
</feature>
<evidence type="ECO:0000256" key="1">
    <source>
        <dbReference type="PROSITE-ProRule" id="PRU00076"/>
    </source>
</evidence>
<dbReference type="PROSITE" id="PS50026">
    <property type="entry name" value="EGF_3"/>
    <property type="match status" value="1"/>
</dbReference>
<sequence>MAINSMETVFSVLARLSILYLLCVLLVAVDGRKQCHNGGTLKKEGKLWKCECPPLFTGRYCEDYACLNGLSTGAQYDPDSTFFKTRCLCDSGWTGELCNKSLLKRCGDKGEEINGKCNCDKNFAGARCQYVTRCINGQLYNGRCACHYGWSGDFCEHIICYQGVADTSNKTCICPPKYRGTFCDFCAKPSSSPPPECAEISGKRFIELPGNNNVLVFLGVVVIVILIMFLALLYIFCQKFSHSKEKSVSKTRKKTADVENRKLTAASETRPLKYADAVYAETVMEEPNKLHFPPPPYEALPPAQGLNETQLLKETNNRIKPASKGASVKFSLETEDSVEREETHRDGDK</sequence>
<dbReference type="PANTHER" id="PTHR47324:SF3">
    <property type="entry name" value="EGF-LIKE DOMAIN-CONTAINING PROTEIN"/>
    <property type="match status" value="1"/>
</dbReference>
<evidence type="ECO:0000259" key="5">
    <source>
        <dbReference type="PROSITE" id="PS50026"/>
    </source>
</evidence>
<dbReference type="WBParaSite" id="PSAMB.scaffold164size70405.g2825.t1">
    <property type="protein sequence ID" value="PSAMB.scaffold164size70405.g2825.t1"/>
    <property type="gene ID" value="PSAMB.scaffold164size70405.g2825"/>
</dbReference>
<evidence type="ECO:0000313" key="7">
    <source>
        <dbReference type="WBParaSite" id="PSAMB.scaffold164size70405.g2825.t1"/>
    </source>
</evidence>
<evidence type="ECO:0000256" key="2">
    <source>
        <dbReference type="SAM" id="MobiDB-lite"/>
    </source>
</evidence>
<dbReference type="PROSITE" id="PS00022">
    <property type="entry name" value="EGF_1"/>
    <property type="match status" value="2"/>
</dbReference>
<evidence type="ECO:0000256" key="4">
    <source>
        <dbReference type="SAM" id="SignalP"/>
    </source>
</evidence>
<dbReference type="AlphaFoldDB" id="A0A914V7W0"/>
<keyword evidence="4" id="KW-0732">Signal</keyword>
<keyword evidence="3" id="KW-0812">Transmembrane</keyword>
<dbReference type="InterPro" id="IPR000742">
    <property type="entry name" value="EGF"/>
</dbReference>
<feature type="chain" id="PRO_5036904227" evidence="4">
    <location>
        <begin position="32"/>
        <end position="349"/>
    </location>
</feature>
<accession>A0A914V7W0</accession>
<feature type="disulfide bond" evidence="1">
    <location>
        <begin position="146"/>
        <end position="155"/>
    </location>
</feature>
<evidence type="ECO:0000313" key="6">
    <source>
        <dbReference type="Proteomes" id="UP000887566"/>
    </source>
</evidence>
<evidence type="ECO:0000256" key="3">
    <source>
        <dbReference type="SAM" id="Phobius"/>
    </source>
</evidence>
<dbReference type="Proteomes" id="UP000887566">
    <property type="component" value="Unplaced"/>
</dbReference>
<name>A0A914V7W0_9BILA</name>
<feature type="domain" description="EGF-like" evidence="5">
    <location>
        <begin position="120"/>
        <end position="156"/>
    </location>
</feature>
<keyword evidence="6" id="KW-1185">Reference proteome</keyword>
<dbReference type="InterPro" id="IPR053295">
    <property type="entry name" value="Innate_immunity_reg"/>
</dbReference>
<dbReference type="SMART" id="SM00181">
    <property type="entry name" value="EGF"/>
    <property type="match status" value="2"/>
</dbReference>
<keyword evidence="3" id="KW-0472">Membrane</keyword>
<protein>
    <submittedName>
        <fullName evidence="7">EGF-like domain-containing protein</fullName>
    </submittedName>
</protein>
<comment type="caution">
    <text evidence="1">Lacks conserved residue(s) required for the propagation of feature annotation.</text>
</comment>
<proteinExistence type="predicted"/>
<dbReference type="PROSITE" id="PS01186">
    <property type="entry name" value="EGF_2"/>
    <property type="match status" value="1"/>
</dbReference>
<organism evidence="6 7">
    <name type="scientific">Plectus sambesii</name>
    <dbReference type="NCBI Taxonomy" id="2011161"/>
    <lineage>
        <taxon>Eukaryota</taxon>
        <taxon>Metazoa</taxon>
        <taxon>Ecdysozoa</taxon>
        <taxon>Nematoda</taxon>
        <taxon>Chromadorea</taxon>
        <taxon>Plectida</taxon>
        <taxon>Plectina</taxon>
        <taxon>Plectoidea</taxon>
        <taxon>Plectidae</taxon>
        <taxon>Plectus</taxon>
    </lineage>
</organism>
<feature type="region of interest" description="Disordered" evidence="2">
    <location>
        <begin position="290"/>
        <end position="349"/>
    </location>
</feature>